<dbReference type="CDD" id="cd00063">
    <property type="entry name" value="FN3"/>
    <property type="match status" value="3"/>
</dbReference>
<feature type="chain" id="PRO_5011592934" evidence="1">
    <location>
        <begin position="22"/>
        <end position="1793"/>
    </location>
</feature>
<feature type="domain" description="MAM" evidence="2">
    <location>
        <begin position="568"/>
        <end position="735"/>
    </location>
</feature>
<dbReference type="PROSITE" id="PS50060">
    <property type="entry name" value="MAM_2"/>
    <property type="match status" value="2"/>
</dbReference>
<evidence type="ECO:0000259" key="2">
    <source>
        <dbReference type="PROSITE" id="PS50060"/>
    </source>
</evidence>
<dbReference type="InterPro" id="IPR056600">
    <property type="entry name" value="GBD_T9SS_assoc"/>
</dbReference>
<accession>A0A1H3VRY2</accession>
<feature type="domain" description="Fibronectin type-III" evidence="3">
    <location>
        <begin position="213"/>
        <end position="302"/>
    </location>
</feature>
<dbReference type="Gene3D" id="2.60.120.200">
    <property type="match status" value="2"/>
</dbReference>
<dbReference type="STRING" id="283786.SAMN04487990_1023"/>
<dbReference type="InterPro" id="IPR013783">
    <property type="entry name" value="Ig-like_fold"/>
</dbReference>
<evidence type="ECO:0000313" key="5">
    <source>
        <dbReference type="Proteomes" id="UP000198846"/>
    </source>
</evidence>
<dbReference type="Proteomes" id="UP000198846">
    <property type="component" value="Unassembled WGS sequence"/>
</dbReference>
<dbReference type="Gene3D" id="2.60.40.10">
    <property type="entry name" value="Immunoglobulins"/>
    <property type="match status" value="3"/>
</dbReference>
<dbReference type="GO" id="GO:0005975">
    <property type="term" value="P:carbohydrate metabolic process"/>
    <property type="evidence" value="ECO:0007669"/>
    <property type="project" value="UniProtKB-ARBA"/>
</dbReference>
<feature type="domain" description="Fibronectin type-III" evidence="3">
    <location>
        <begin position="474"/>
        <end position="562"/>
    </location>
</feature>
<sequence>MKKITHLLAMLTILLGLQANAQIATFPYNEDFEAGAGGWTANGGSWALGAPANTVINSADSGANAWVTNLTGTYSSNEDSSVVSPVFDFTTLAAPAVQLSVWWNSEFSWDGAVLQSSIDGGATWQNVGAFGDANNWFNDDTINSNPGGQQEGWTGRQGTGNGSGGWVVARHALIGLAGESAVSLRIAFSADGSVNDEGFAFDTVSVYEVTCPEPLNLSASNITATSANIAWGLGGTETAWEVVTQPAGTGVPTGNGDAATSNTAYVASGLTPASNYEVYVRSSCGTEYSPWVGPFNFATECVTFVAPYSEGFENGGAIPLCWTMSGGEDWSFSNTGAGNHIGNNGTITGNTVTNGYFAWVDSTGDDGESTLTTPLVDVSALITPSISFYELSDNEGNANSQLVVEVWDGAAWNLMGTYNTNTSGWEKKVINISTLTITGDVQARFIFSEPVGGDFYDDIAIDDVTFDELPSCVNPSNVGIVNTTDTTATISWVSNGLETAWEVAVQVPGTGVPAGNGDATTVNPYVATGLTAATTYEAYVRADCTGEFSDWMGPISFTTECVTFIAPYTEGFENGGTIPVCWSMSGGEDWNFDNDPGFNHIGNNGVIDGVTATNGYFAWVDASGTDAPAVLLSPLVDVSGLVNPALSFYELSHNEGDANSQLDVEVWDGAAWNLMGTYNTNTAGWELKYLDLGGLTITGPVQARFTFSEIISPGDFYDDIAIDDVTFGELPSCVQPGGIQVTNITGVSADVSWMAGAGETAWEYVVQPAGTGEPTSGTAVTTTTINETGLAFQTDYEVYVRSDCGTDGFSAWSGPVTFTTTVQVNYTVDCSVGPVNFTYCYENNDTNVFTFTSTDGTPLNFAINAGTVESNWDEFLVFDTDGTNMNVATPYGNNGNLAGLTFVSTGDTISFTIDSDGSTGCSTVSAFDTLDITVSCATCVNPEATFMVIDDCDNGDQFLVDVNVTSLGDATSVLISDNQGSTPVSVSEAGTTQFGPFPFATDVIFTVANEQDVNCVITSAAIQLLACPPANDNCLGATVAQVNTDGSCTVTTPGTILEATPSGVPTGTCGGDPNDDVWFEFTALHELEIISILNIQGGTTNLDFGIYEGACDALVEMDCFTTDSGITPPLTIGDTYYIRVFSGGSSSESSSFDLCITEAPSGTSCDNAGTFCNNNGVQTSPNLTNFPSGGQIACLYTTPNPSWNIIQIGESGTIEIQITQTSDTGNGLDVDFVLWGPFDTATDFCEANVLDEGCPTPGDCPNNTSNSNFYPSGNIMDCSYSINSVENMTIDNAISGEVYVLLVTNYANQPGDIQIQQTNSGGTGAGSTVAELDVEITSNDTVFVDEDNDETTPAVANLCGFSSTTLTAESPFADTYEWFQNGIILDNETSGSLVVTESDFYSVIAYDSDCEVYSQYDVLLNFYDSAVANAAPDMVTCDISGDGTEDFNLEAQTPVILGAQSETEFVVTYHETLGDAQAGTNALASPYNAVDGTTIYVRVEDFDAVGSGSGCASTNTSFDLLITGAIPVATSVDFELCAEDAEDETELFDLDSHSAAVLDGQNPATYNVSYYLSQVDADAGANALVSPYTNISNPQTVYVRVENNASADCYATTALDLVVNPLPNTTIDTSNVYEVCPNATSPIAITAIGNNYSESEVTISWTKDGVVIPGATSLVLNSVYTAGTYEITVSFNNSSCPSTTEEVEVYELESCVIPQGISPNGDNLNDNFDLSSFDVQSLEIFNRYGTKVYSKTNYTNEWFGQSNDGDELPVGTYYYVMKYQGGKVKTAWVYINR</sequence>
<keyword evidence="5" id="KW-1185">Reference proteome</keyword>
<dbReference type="SMART" id="SM00060">
    <property type="entry name" value="FN3"/>
    <property type="match status" value="3"/>
</dbReference>
<dbReference type="InterPro" id="IPR036116">
    <property type="entry name" value="FN3_sf"/>
</dbReference>
<proteinExistence type="predicted"/>
<keyword evidence="1" id="KW-0732">Signal</keyword>
<dbReference type="InterPro" id="IPR003961">
    <property type="entry name" value="FN3_dom"/>
</dbReference>
<evidence type="ECO:0000256" key="1">
    <source>
        <dbReference type="SAM" id="SignalP"/>
    </source>
</evidence>
<feature type="domain" description="Fibronectin type-III" evidence="3">
    <location>
        <begin position="735"/>
        <end position="824"/>
    </location>
</feature>
<dbReference type="InterPro" id="IPR000998">
    <property type="entry name" value="MAM_dom"/>
</dbReference>
<dbReference type="PROSITE" id="PS50853">
    <property type="entry name" value="FN3"/>
    <property type="match status" value="3"/>
</dbReference>
<dbReference type="Pfam" id="PF00041">
    <property type="entry name" value="fn3"/>
    <property type="match status" value="1"/>
</dbReference>
<dbReference type="GO" id="GO:0004553">
    <property type="term" value="F:hydrolase activity, hydrolyzing O-glycosyl compounds"/>
    <property type="evidence" value="ECO:0007669"/>
    <property type="project" value="UniProtKB-ARBA"/>
</dbReference>
<dbReference type="Pfam" id="PF13585">
    <property type="entry name" value="CHU_C"/>
    <property type="match status" value="1"/>
</dbReference>
<dbReference type="Pfam" id="PF23759">
    <property type="entry name" value="GBD_T9SS_assoc"/>
    <property type="match status" value="1"/>
</dbReference>
<feature type="signal peptide" evidence="1">
    <location>
        <begin position="1"/>
        <end position="21"/>
    </location>
</feature>
<dbReference type="SUPFAM" id="SSF49265">
    <property type="entry name" value="Fibronectin type III"/>
    <property type="match status" value="2"/>
</dbReference>
<dbReference type="GO" id="GO:0016020">
    <property type="term" value="C:membrane"/>
    <property type="evidence" value="ECO:0007669"/>
    <property type="project" value="InterPro"/>
</dbReference>
<feature type="domain" description="MAM" evidence="2">
    <location>
        <begin position="308"/>
        <end position="474"/>
    </location>
</feature>
<dbReference type="NCBIfam" id="TIGR04131">
    <property type="entry name" value="Bac_Flav_CTERM"/>
    <property type="match status" value="1"/>
</dbReference>
<reference evidence="5" key="1">
    <citation type="submission" date="2016-10" db="EMBL/GenBank/DDBJ databases">
        <authorList>
            <person name="Varghese N."/>
            <person name="Submissions S."/>
        </authorList>
    </citation>
    <scope>NUCLEOTIDE SEQUENCE [LARGE SCALE GENOMIC DNA]</scope>
    <source>
        <strain evidence="5">DSM 23842</strain>
    </source>
</reference>
<dbReference type="EMBL" id="FNQK01000002">
    <property type="protein sequence ID" value="SDZ77573.1"/>
    <property type="molecule type" value="Genomic_DNA"/>
</dbReference>
<name>A0A1H3VRY2_BIZPA</name>
<gene>
    <name evidence="4" type="ORF">SAMN04487990_1023</name>
</gene>
<dbReference type="RefSeq" id="WP_143034115.1">
    <property type="nucleotide sequence ID" value="NZ_FNQK01000002.1"/>
</dbReference>
<evidence type="ECO:0000259" key="3">
    <source>
        <dbReference type="PROSITE" id="PS50853"/>
    </source>
</evidence>
<dbReference type="InterPro" id="IPR013320">
    <property type="entry name" value="ConA-like_dom_sf"/>
</dbReference>
<dbReference type="SUPFAM" id="SSF49899">
    <property type="entry name" value="Concanavalin A-like lectins/glucanases"/>
    <property type="match status" value="2"/>
</dbReference>
<dbReference type="InterPro" id="IPR026341">
    <property type="entry name" value="T9SS_type_B"/>
</dbReference>
<dbReference type="OrthoDB" id="1488818at2"/>
<evidence type="ECO:0000313" key="4">
    <source>
        <dbReference type="EMBL" id="SDZ77573.1"/>
    </source>
</evidence>
<protein>
    <submittedName>
        <fullName evidence="4">Gliding motility-associated C-terminal domain-containing protein</fullName>
    </submittedName>
</protein>
<organism evidence="4 5">
    <name type="scientific">Bizionia paragorgiae</name>
    <dbReference type="NCBI Taxonomy" id="283786"/>
    <lineage>
        <taxon>Bacteria</taxon>
        <taxon>Pseudomonadati</taxon>
        <taxon>Bacteroidota</taxon>
        <taxon>Flavobacteriia</taxon>
        <taxon>Flavobacteriales</taxon>
        <taxon>Flavobacteriaceae</taxon>
        <taxon>Bizionia</taxon>
    </lineage>
</organism>